<keyword evidence="2" id="KW-0812">Transmembrane</keyword>
<feature type="transmembrane region" description="Helical" evidence="2">
    <location>
        <begin position="17"/>
        <end position="37"/>
    </location>
</feature>
<evidence type="ECO:0000313" key="4">
    <source>
        <dbReference type="Proteomes" id="UP000005428"/>
    </source>
</evidence>
<keyword evidence="2" id="KW-0472">Membrane</keyword>
<feature type="region of interest" description="Disordered" evidence="1">
    <location>
        <begin position="304"/>
        <end position="344"/>
    </location>
</feature>
<keyword evidence="3" id="KW-0645">Protease</keyword>
<feature type="compositionally biased region" description="Polar residues" evidence="1">
    <location>
        <begin position="108"/>
        <end position="119"/>
    </location>
</feature>
<proteinExistence type="predicted"/>
<dbReference type="OrthoDB" id="4661at10239"/>
<dbReference type="GO" id="GO:0006508">
    <property type="term" value="P:proteolysis"/>
    <property type="evidence" value="ECO:0007669"/>
    <property type="project" value="UniProtKB-KW"/>
</dbReference>
<feature type="region of interest" description="Disordered" evidence="1">
    <location>
        <begin position="108"/>
        <end position="127"/>
    </location>
</feature>
<keyword evidence="3" id="KW-0378">Hydrolase</keyword>
<dbReference type="GO" id="GO:0008233">
    <property type="term" value="F:peptidase activity"/>
    <property type="evidence" value="ECO:0007669"/>
    <property type="project" value="UniProtKB-KW"/>
</dbReference>
<protein>
    <submittedName>
        <fullName evidence="3">Caudovirus prohead protease family protein</fullName>
    </submittedName>
</protein>
<keyword evidence="4" id="KW-1185">Reference proteome</keyword>
<evidence type="ECO:0000313" key="3">
    <source>
        <dbReference type="EMBL" id="AEV51841.1"/>
    </source>
</evidence>
<sequence>MNVYAAGTTQSARPWKATVRTVVTALIGSIPLIPVIVDALGLGAIPWIATVTAVIAAIARILADGRTERFLRTYFPWLAADPDVPNTGRHRADGDVYGSGTSEHTTVFGTPSEQSSATIHGSAGAPADAPTRVVSGLVLPWNTPGGTNRGRIVFPRGSLSLPTDIRRVKLFRDHTGTRDHAPVGYALDAEDRPDGLWMSFAVADTVDAAAALEDIRNGLRDAFSVEATAVRMNGANVVSSLLAAVALVSVPAYADARVEASLDPQPSPEGTPAMNRDQLIAQLLASGLDQAAAEAAADRILAEATSTTPEPAADPATVEGTGSTGGAPTPAATSPAPGAPAPAAAAPVSSTVAASLRPAVVPTFTATAPRRRITVADAAAAVLAVQTGHAGDDIQAALADVTNSAMVEGTPAQWIGELWSGVTYQRRIVPLLGSRALTSWRIQGFTWTTKPAVAAYAGNKAEIPSNQPAIAPYESEATRWAGGHDLDRKFYDFRDTAFLESYWRAMAESYARVTDAAAGTFVVSNATAQSTTGESLFEALAIADAAVDQALNTTAGFYLANPTDRLALLKISNLDAPAYLSMFGIDPTKIVWTATVPAGSIVAGASPAVTFHELPGSPLRVEAEHLSHGGRDAALFGYTALTLDNPDGLVRVNFAAPAGGA</sequence>
<evidence type="ECO:0000256" key="2">
    <source>
        <dbReference type="SAM" id="Phobius"/>
    </source>
</evidence>
<dbReference type="Proteomes" id="UP000005428">
    <property type="component" value="Segment"/>
</dbReference>
<evidence type="ECO:0000256" key="1">
    <source>
        <dbReference type="SAM" id="MobiDB-lite"/>
    </source>
</evidence>
<organism evidence="3 4">
    <name type="scientific">Rhodococcus phage RRH1</name>
    <dbReference type="NCBI Taxonomy" id="1109717"/>
    <lineage>
        <taxon>Viruses</taxon>
        <taxon>Duplodnaviria</taxon>
        <taxon>Heunggongvirae</taxon>
        <taxon>Uroviricota</taxon>
        <taxon>Caudoviricetes</taxon>
        <taxon>Caudoviricetes incertae sedis</taxon>
        <taxon>Edwardsroadvirus</taxon>
        <taxon>Edwardsroadvirus RRH1</taxon>
    </lineage>
</organism>
<accession>G9FGV2</accession>
<dbReference type="RefSeq" id="YP_005087031.1">
    <property type="nucleotide sequence ID" value="NC_016651.1"/>
</dbReference>
<dbReference type="KEGG" id="vg:11541252"/>
<dbReference type="GeneID" id="11541252"/>
<dbReference type="SUPFAM" id="SSF56563">
    <property type="entry name" value="Major capsid protein gp5"/>
    <property type="match status" value="1"/>
</dbReference>
<dbReference type="EMBL" id="JN116822">
    <property type="protein sequence ID" value="AEV51841.1"/>
    <property type="molecule type" value="Genomic_DNA"/>
</dbReference>
<name>G9FGV2_9CAUD</name>
<feature type="transmembrane region" description="Helical" evidence="2">
    <location>
        <begin position="43"/>
        <end position="63"/>
    </location>
</feature>
<reference evidence="3 4" key="1">
    <citation type="submission" date="2011-06" db="EMBL/GenBank/DDBJ databases">
        <title>Small but sufficient: a novel Rhodococcus phage RRH1.</title>
        <authorList>
            <person name="Petrovski S."/>
        </authorList>
    </citation>
    <scope>NUCLEOTIDE SEQUENCE [LARGE SCALE GENOMIC DNA]</scope>
</reference>
<keyword evidence="2" id="KW-1133">Transmembrane helix</keyword>